<dbReference type="EMBL" id="WFLI01000024">
    <property type="protein sequence ID" value="KAB8063295.1"/>
    <property type="molecule type" value="Genomic_DNA"/>
</dbReference>
<evidence type="ECO:0000313" key="2">
    <source>
        <dbReference type="Proteomes" id="UP000468717"/>
    </source>
</evidence>
<evidence type="ECO:0000313" key="1">
    <source>
        <dbReference type="EMBL" id="KAB8063295.1"/>
    </source>
</evidence>
<evidence type="ECO:0008006" key="3">
    <source>
        <dbReference type="Google" id="ProtNLM"/>
    </source>
</evidence>
<comment type="caution">
    <text evidence="1">The sequence shown here is derived from an EMBL/GenBank/DDBJ whole genome shotgun (WGS) entry which is preliminary data.</text>
</comment>
<gene>
    <name evidence="1" type="ORF">GCN75_19400</name>
</gene>
<organism evidence="1 2">
    <name type="scientific">Janthinobacterium violaceinigrum</name>
    <dbReference type="NCBI Taxonomy" id="2654252"/>
    <lineage>
        <taxon>Bacteria</taxon>
        <taxon>Pseudomonadati</taxon>
        <taxon>Pseudomonadota</taxon>
        <taxon>Betaproteobacteria</taxon>
        <taxon>Burkholderiales</taxon>
        <taxon>Oxalobacteraceae</taxon>
        <taxon>Janthinobacterium</taxon>
    </lineage>
</organism>
<dbReference type="RefSeq" id="WP_152283884.1">
    <property type="nucleotide sequence ID" value="NZ_WFLI01000024.1"/>
</dbReference>
<dbReference type="Proteomes" id="UP000468717">
    <property type="component" value="Unassembled WGS sequence"/>
</dbReference>
<accession>A0A6I1HXE5</accession>
<dbReference type="AlphaFoldDB" id="A0A6I1HXE5"/>
<keyword evidence="2" id="KW-1185">Reference proteome</keyword>
<name>A0A6I1HXE5_9BURK</name>
<protein>
    <recommendedName>
        <fullName evidence="3">Cysteine-rich CWC family protein</fullName>
    </recommendedName>
</protein>
<sequence>MSQCSRCGATFQCGQTDPQASGPCWCTALPPAMPVPGNSAIGCWCPACLQAHIAALPLPAKAITSAN</sequence>
<dbReference type="Pfam" id="PF14375">
    <property type="entry name" value="Cys_rich_CWC"/>
    <property type="match status" value="1"/>
</dbReference>
<proteinExistence type="predicted"/>
<dbReference type="InterPro" id="IPR032720">
    <property type="entry name" value="Cys_rich_CWC"/>
</dbReference>
<reference evidence="1 2" key="1">
    <citation type="submission" date="2019-10" db="EMBL/GenBank/DDBJ databases">
        <title>Three novel species isolated from a subtropical stream in China.</title>
        <authorList>
            <person name="Lu H."/>
        </authorList>
    </citation>
    <scope>NUCLEOTIDE SEQUENCE [LARGE SCALE GENOMIC DNA]</scope>
    <source>
        <strain evidence="1 2">FT13W</strain>
    </source>
</reference>